<keyword evidence="3" id="KW-1185">Reference proteome</keyword>
<dbReference type="OrthoDB" id="7192657at2"/>
<name>A0A444MFY2_9RHOB</name>
<feature type="region of interest" description="Disordered" evidence="1">
    <location>
        <begin position="37"/>
        <end position="58"/>
    </location>
</feature>
<proteinExistence type="predicted"/>
<dbReference type="AlphaFoldDB" id="A0A444MFY2"/>
<gene>
    <name evidence="2" type="ORF">EP867_01270</name>
</gene>
<dbReference type="EMBL" id="SBLC01000002">
    <property type="protein sequence ID" value="RWY44608.1"/>
    <property type="molecule type" value="Genomic_DNA"/>
</dbReference>
<organism evidence="2 3">
    <name type="scientific">Falsigemmobacter intermedius</name>
    <dbReference type="NCBI Taxonomy" id="1553448"/>
    <lineage>
        <taxon>Bacteria</taxon>
        <taxon>Pseudomonadati</taxon>
        <taxon>Pseudomonadota</taxon>
        <taxon>Alphaproteobacteria</taxon>
        <taxon>Rhodobacterales</taxon>
        <taxon>Paracoccaceae</taxon>
        <taxon>Falsigemmobacter</taxon>
    </lineage>
</organism>
<dbReference type="RefSeq" id="WP_128486408.1">
    <property type="nucleotide sequence ID" value="NZ_JBHLXB010000026.1"/>
</dbReference>
<dbReference type="InterPro" id="IPR025227">
    <property type="entry name" value="DUF4169"/>
</dbReference>
<evidence type="ECO:0000313" key="3">
    <source>
        <dbReference type="Proteomes" id="UP000287168"/>
    </source>
</evidence>
<reference evidence="2 3" key="1">
    <citation type="journal article" date="2015" name="Int. J. Syst. Evol. Microbiol.">
        <title>Gemmobacter intermedius sp. nov., isolated from a white stork (Ciconia ciconia).</title>
        <authorList>
            <person name="Kampfer P."/>
            <person name="Jerzak L."/>
            <person name="Wilharm G."/>
            <person name="Golke J."/>
            <person name="Busse H.J."/>
            <person name="Glaeser S.P."/>
        </authorList>
    </citation>
    <scope>NUCLEOTIDE SEQUENCE [LARGE SCALE GENOMIC DNA]</scope>
    <source>
        <strain evidence="2 3">119/4</strain>
    </source>
</reference>
<evidence type="ECO:0000313" key="2">
    <source>
        <dbReference type="EMBL" id="RWY44608.1"/>
    </source>
</evidence>
<dbReference type="Pfam" id="PF13770">
    <property type="entry name" value="DUF4169"/>
    <property type="match status" value="1"/>
</dbReference>
<protein>
    <submittedName>
        <fullName evidence="2">DUF4169 family protein</fullName>
    </submittedName>
</protein>
<dbReference type="Proteomes" id="UP000287168">
    <property type="component" value="Unassembled WGS sequence"/>
</dbReference>
<sequence>MAEVINLRQFKKQAARRAARAEADANAVKFGRTMAMKKREAEDASRAKAALDGHKLED</sequence>
<accession>A0A444MFY2</accession>
<evidence type="ECO:0000256" key="1">
    <source>
        <dbReference type="SAM" id="MobiDB-lite"/>
    </source>
</evidence>
<comment type="caution">
    <text evidence="2">The sequence shown here is derived from an EMBL/GenBank/DDBJ whole genome shotgun (WGS) entry which is preliminary data.</text>
</comment>